<reference evidence="2" key="1">
    <citation type="journal article" date="2020" name="mSystems">
        <title>Genome- and Community-Level Interaction Insights into Carbon Utilization and Element Cycling Functions of Hydrothermarchaeota in Hydrothermal Sediment.</title>
        <authorList>
            <person name="Zhou Z."/>
            <person name="Liu Y."/>
            <person name="Xu W."/>
            <person name="Pan J."/>
            <person name="Luo Z.H."/>
            <person name="Li M."/>
        </authorList>
    </citation>
    <scope>NUCLEOTIDE SEQUENCE [LARGE SCALE GENOMIC DNA]</scope>
    <source>
        <strain evidence="2">HyVt-485</strain>
    </source>
</reference>
<dbReference type="AlphaFoldDB" id="A0A7C5QQX6"/>
<comment type="caution">
    <text evidence="2">The sequence shown here is derived from an EMBL/GenBank/DDBJ whole genome shotgun (WGS) entry which is preliminary data.</text>
</comment>
<proteinExistence type="predicted"/>
<evidence type="ECO:0000313" key="2">
    <source>
        <dbReference type="EMBL" id="HHL42339.1"/>
    </source>
</evidence>
<sequence>MKRRLVIVALSVFWCLNASASNVSEMQREFEAGHYDRVVELAGRTSDVEQTLLASEALLTKILLGESDNPKHDAKRAMQLVNPVIAKTPQVKEALFLSALAYGYYGRSVGALEAWRTNLPVKIKNRIDTAMQVLPDDPRTKAMLGAWHLSVRYKAGAKTARKKYGATEKDGWILMRAAHRAAPKDIFIAANYATMLYVLSKGRERAQVETLLGAALAEPPADYSQKRLQAILREFQAALDHPKRARKLAKKFLDW</sequence>
<dbReference type="Proteomes" id="UP000885830">
    <property type="component" value="Unassembled WGS sequence"/>
</dbReference>
<dbReference type="EMBL" id="DRMJ01000089">
    <property type="protein sequence ID" value="HHL42339.1"/>
    <property type="molecule type" value="Genomic_DNA"/>
</dbReference>
<feature type="chain" id="PRO_5027573216" description="Tetratricopeptide repeat protein" evidence="1">
    <location>
        <begin position="21"/>
        <end position="255"/>
    </location>
</feature>
<accession>A0A7C5QQX6</accession>
<gene>
    <name evidence="2" type="ORF">ENJ42_01870</name>
</gene>
<organism evidence="2">
    <name type="scientific">Hellea balneolensis</name>
    <dbReference type="NCBI Taxonomy" id="287478"/>
    <lineage>
        <taxon>Bacteria</taxon>
        <taxon>Pseudomonadati</taxon>
        <taxon>Pseudomonadota</taxon>
        <taxon>Alphaproteobacteria</taxon>
        <taxon>Maricaulales</taxon>
        <taxon>Robiginitomaculaceae</taxon>
        <taxon>Hellea</taxon>
    </lineage>
</organism>
<evidence type="ECO:0008006" key="3">
    <source>
        <dbReference type="Google" id="ProtNLM"/>
    </source>
</evidence>
<feature type="signal peptide" evidence="1">
    <location>
        <begin position="1"/>
        <end position="20"/>
    </location>
</feature>
<name>A0A7C5QQX6_9PROT</name>
<protein>
    <recommendedName>
        <fullName evidence="3">Tetratricopeptide repeat protein</fullName>
    </recommendedName>
</protein>
<keyword evidence="1" id="KW-0732">Signal</keyword>
<evidence type="ECO:0000256" key="1">
    <source>
        <dbReference type="SAM" id="SignalP"/>
    </source>
</evidence>